<dbReference type="Proteomes" id="UP000019143">
    <property type="component" value="Unassembled WGS sequence"/>
</dbReference>
<comment type="similarity">
    <text evidence="1">Belongs to the TonB-dependent receptor family.</text>
</comment>
<keyword evidence="2" id="KW-0732">Signal</keyword>
<dbReference type="InterPro" id="IPR037066">
    <property type="entry name" value="Plug_dom_sf"/>
</dbReference>
<evidence type="ECO:0000256" key="1">
    <source>
        <dbReference type="PROSITE-ProRule" id="PRU01360"/>
    </source>
</evidence>
<keyword evidence="1" id="KW-0472">Membrane</keyword>
<dbReference type="AlphaFoldDB" id="W4S107"/>
<dbReference type="Gene3D" id="2.170.130.10">
    <property type="entry name" value="TonB-dependent receptor, plug domain"/>
    <property type="match status" value="1"/>
</dbReference>
<accession>W4S107</accession>
<feature type="chain" id="PRO_5004849572" evidence="2">
    <location>
        <begin position="17"/>
        <end position="314"/>
    </location>
</feature>
<protein>
    <submittedName>
        <fullName evidence="4">TonB-dependent outer membrane receptor</fullName>
    </submittedName>
</protein>
<dbReference type="GO" id="GO:0009279">
    <property type="term" value="C:cell outer membrane"/>
    <property type="evidence" value="ECO:0007669"/>
    <property type="project" value="UniProtKB-SubCell"/>
</dbReference>
<sequence length="314" mass="32669">MSTALFAVLAASAGHAAAQSENGVGPGTTDLDKVTVTGSRIARTGFVTPSPVTAISAEEIRATGATTISDLMARMPALAPSYTLGNYTRFIGTAGLGLLDLRGMGVDRTLVLVDGRRHVGSSPGSTAVDVNTIPVEWVERVEVITGGASAVYGADAVAGVVNFILKKNFTGFETRAQTGLADEGNYNRSFASFSAGTDFADGRGNIAVSGEYSKQDRFGRGNRAIGREYRRFLTRGSIRANRRASAIRRTCSAARAAIIPRPTAAPSTWVPSISATRPAMATATCSTRTGASAATATTARWSATPRAWTAISLI</sequence>
<evidence type="ECO:0000313" key="4">
    <source>
        <dbReference type="EMBL" id="GAE50295.1"/>
    </source>
</evidence>
<proteinExistence type="inferred from homology"/>
<feature type="signal peptide" evidence="2">
    <location>
        <begin position="1"/>
        <end position="16"/>
    </location>
</feature>
<keyword evidence="1" id="KW-1134">Transmembrane beta strand</keyword>
<comment type="subcellular location">
    <subcellularLocation>
        <location evidence="1">Cell outer membrane</location>
        <topology evidence="1">Multi-pass membrane protein</topology>
    </subcellularLocation>
</comment>
<name>W4S107_9XANT</name>
<organism evidence="4 5">
    <name type="scientific">Xanthomonas arboricola pv. pruni str. MAFF 311562</name>
    <dbReference type="NCBI Taxonomy" id="1414836"/>
    <lineage>
        <taxon>Bacteria</taxon>
        <taxon>Pseudomonadati</taxon>
        <taxon>Pseudomonadota</taxon>
        <taxon>Gammaproteobacteria</taxon>
        <taxon>Lysobacterales</taxon>
        <taxon>Lysobacteraceae</taxon>
        <taxon>Xanthomonas</taxon>
    </lineage>
</organism>
<keyword evidence="1" id="KW-0813">Transport</keyword>
<keyword evidence="1" id="KW-0812">Transmembrane</keyword>
<dbReference type="EMBL" id="BAVB01000245">
    <property type="protein sequence ID" value="GAE50295.1"/>
    <property type="molecule type" value="Genomic_DNA"/>
</dbReference>
<reference evidence="4 5" key="1">
    <citation type="submission" date="2014-01" db="EMBL/GenBank/DDBJ databases">
        <title>Genome sequence and analysis of Xanthomonas arboricola pv. pruni.</title>
        <authorList>
            <person name="Fujikawa T."/>
            <person name="Nakazono-Nagaoka E."/>
        </authorList>
    </citation>
    <scope>NUCLEOTIDE SEQUENCE [LARGE SCALE GENOMIC DNA]</scope>
    <source>
        <strain evidence="5">MAFF 311562</strain>
    </source>
</reference>
<dbReference type="PROSITE" id="PS52016">
    <property type="entry name" value="TONB_DEPENDENT_REC_3"/>
    <property type="match status" value="1"/>
</dbReference>
<comment type="caution">
    <text evidence="4">The sequence shown here is derived from an EMBL/GenBank/DDBJ whole genome shotgun (WGS) entry which is preliminary data.</text>
</comment>
<dbReference type="PANTHER" id="PTHR47234:SF2">
    <property type="entry name" value="TONB-DEPENDENT RECEPTOR"/>
    <property type="match status" value="1"/>
</dbReference>
<dbReference type="Pfam" id="PF07715">
    <property type="entry name" value="Plug"/>
    <property type="match status" value="1"/>
</dbReference>
<feature type="domain" description="TonB-dependent receptor plug" evidence="3">
    <location>
        <begin position="48"/>
        <end position="160"/>
    </location>
</feature>
<dbReference type="PANTHER" id="PTHR47234">
    <property type="match status" value="1"/>
</dbReference>
<evidence type="ECO:0000256" key="2">
    <source>
        <dbReference type="SAM" id="SignalP"/>
    </source>
</evidence>
<evidence type="ECO:0000259" key="3">
    <source>
        <dbReference type="Pfam" id="PF07715"/>
    </source>
</evidence>
<dbReference type="SUPFAM" id="SSF56935">
    <property type="entry name" value="Porins"/>
    <property type="match status" value="1"/>
</dbReference>
<gene>
    <name evidence="4" type="ORF">XPU_1827</name>
</gene>
<dbReference type="InterPro" id="IPR039426">
    <property type="entry name" value="TonB-dep_rcpt-like"/>
</dbReference>
<dbReference type="InterPro" id="IPR012910">
    <property type="entry name" value="Plug_dom"/>
</dbReference>
<evidence type="ECO:0000313" key="5">
    <source>
        <dbReference type="Proteomes" id="UP000019143"/>
    </source>
</evidence>
<keyword evidence="4" id="KW-0675">Receptor</keyword>
<keyword evidence="1" id="KW-0998">Cell outer membrane</keyword>